<comment type="subcellular location">
    <subcellularLocation>
        <location evidence="1 5 6">Nucleus</location>
    </subcellularLocation>
</comment>
<dbReference type="STRING" id="578461.R0MKD7"/>
<gene>
    <name evidence="8" type="primary">HD11</name>
    <name evidence="8" type="ORF">NBO_89g0007</name>
</gene>
<dbReference type="PROSITE" id="PS00027">
    <property type="entry name" value="HOMEOBOX_1"/>
    <property type="match status" value="1"/>
</dbReference>
<dbReference type="InterPro" id="IPR051000">
    <property type="entry name" value="Homeobox_DNA-bind_prot"/>
</dbReference>
<dbReference type="Gene3D" id="1.10.10.60">
    <property type="entry name" value="Homeodomain-like"/>
    <property type="match status" value="1"/>
</dbReference>
<dbReference type="HOGENOM" id="CLU_128308_0_0_1"/>
<feature type="DNA-binding region" description="Homeobox" evidence="5">
    <location>
        <begin position="29"/>
        <end position="88"/>
    </location>
</feature>
<evidence type="ECO:0000259" key="7">
    <source>
        <dbReference type="PROSITE" id="PS50071"/>
    </source>
</evidence>
<keyword evidence="9" id="KW-1185">Reference proteome</keyword>
<evidence type="ECO:0000313" key="9">
    <source>
        <dbReference type="Proteomes" id="UP000016927"/>
    </source>
</evidence>
<keyword evidence="3 5" id="KW-0371">Homeobox</keyword>
<accession>R0MKD7</accession>
<keyword evidence="4 5" id="KW-0539">Nucleus</keyword>
<evidence type="ECO:0000256" key="6">
    <source>
        <dbReference type="RuleBase" id="RU000682"/>
    </source>
</evidence>
<sequence>MMIPKEAPKEWEAALGLLKLNRYKRYDTRYGRQIRKTRLQTHVLNLVFEITKFPSTSTIVDLALLINIHPKSIQKWFQNTRQTLKKKNKGEDYEYEITRNEIRCEIKNDDISIVDISIPTLVLLVENAKKQCS</sequence>
<organism evidence="8 9">
    <name type="scientific">Nosema bombycis (strain CQ1 / CVCC 102059)</name>
    <name type="common">Microsporidian parasite</name>
    <name type="synonym">Pebrine of silkworm</name>
    <dbReference type="NCBI Taxonomy" id="578461"/>
    <lineage>
        <taxon>Eukaryota</taxon>
        <taxon>Fungi</taxon>
        <taxon>Fungi incertae sedis</taxon>
        <taxon>Microsporidia</taxon>
        <taxon>Nosematidae</taxon>
        <taxon>Nosema</taxon>
    </lineage>
</organism>
<evidence type="ECO:0000256" key="5">
    <source>
        <dbReference type="PROSITE-ProRule" id="PRU00108"/>
    </source>
</evidence>
<dbReference type="GO" id="GO:0000978">
    <property type="term" value="F:RNA polymerase II cis-regulatory region sequence-specific DNA binding"/>
    <property type="evidence" value="ECO:0007669"/>
    <property type="project" value="TreeGrafter"/>
</dbReference>
<dbReference type="VEuPathDB" id="MicrosporidiaDB:NBO_89g0007"/>
<dbReference type="InterPro" id="IPR001356">
    <property type="entry name" value="HD"/>
</dbReference>
<proteinExistence type="predicted"/>
<dbReference type="PANTHER" id="PTHR24324">
    <property type="entry name" value="HOMEOBOX PROTEIN HHEX"/>
    <property type="match status" value="1"/>
</dbReference>
<dbReference type="GO" id="GO:0005634">
    <property type="term" value="C:nucleus"/>
    <property type="evidence" value="ECO:0007669"/>
    <property type="project" value="UniProtKB-SubCell"/>
</dbReference>
<dbReference type="GO" id="GO:0030154">
    <property type="term" value="P:cell differentiation"/>
    <property type="evidence" value="ECO:0007669"/>
    <property type="project" value="TreeGrafter"/>
</dbReference>
<keyword evidence="2 5" id="KW-0238">DNA-binding</keyword>
<reference evidence="8 9" key="1">
    <citation type="journal article" date="2013" name="BMC Genomics">
        <title>Comparative genomics of parasitic silkworm microsporidia reveal an association between genome expansion and host adaptation.</title>
        <authorList>
            <person name="Pan G."/>
            <person name="Xu J."/>
            <person name="Li T."/>
            <person name="Xia Q."/>
            <person name="Liu S.L."/>
            <person name="Zhang G."/>
            <person name="Li S."/>
            <person name="Li C."/>
            <person name="Liu H."/>
            <person name="Yang L."/>
            <person name="Liu T."/>
            <person name="Zhang X."/>
            <person name="Wu Z."/>
            <person name="Fan W."/>
            <person name="Dang X."/>
            <person name="Xiang H."/>
            <person name="Tao M."/>
            <person name="Li Y."/>
            <person name="Hu J."/>
            <person name="Li Z."/>
            <person name="Lin L."/>
            <person name="Luo J."/>
            <person name="Geng L."/>
            <person name="Wang L."/>
            <person name="Long M."/>
            <person name="Wan Y."/>
            <person name="He N."/>
            <person name="Zhang Z."/>
            <person name="Lu C."/>
            <person name="Keeling P.J."/>
            <person name="Wang J."/>
            <person name="Xiang Z."/>
            <person name="Zhou Z."/>
        </authorList>
    </citation>
    <scope>NUCLEOTIDE SEQUENCE [LARGE SCALE GENOMIC DNA]</scope>
    <source>
        <strain evidence="9">CQ1 / CVCC 102059</strain>
    </source>
</reference>
<dbReference type="EMBL" id="KB908997">
    <property type="protein sequence ID" value="EOB13263.1"/>
    <property type="molecule type" value="Genomic_DNA"/>
</dbReference>
<dbReference type="InterPro" id="IPR017970">
    <property type="entry name" value="Homeobox_CS"/>
</dbReference>
<dbReference type="GO" id="GO:0000981">
    <property type="term" value="F:DNA-binding transcription factor activity, RNA polymerase II-specific"/>
    <property type="evidence" value="ECO:0007669"/>
    <property type="project" value="InterPro"/>
</dbReference>
<evidence type="ECO:0000256" key="4">
    <source>
        <dbReference type="ARBA" id="ARBA00023242"/>
    </source>
</evidence>
<dbReference type="Pfam" id="PF00046">
    <property type="entry name" value="Homeodomain"/>
    <property type="match status" value="1"/>
</dbReference>
<dbReference type="PANTHER" id="PTHR24324:SF5">
    <property type="entry name" value="HEMATOPOIETICALLY-EXPRESSED HOMEOBOX PROTEIN HHEX"/>
    <property type="match status" value="1"/>
</dbReference>
<evidence type="ECO:0000256" key="1">
    <source>
        <dbReference type="ARBA" id="ARBA00004123"/>
    </source>
</evidence>
<evidence type="ECO:0000256" key="2">
    <source>
        <dbReference type="ARBA" id="ARBA00023125"/>
    </source>
</evidence>
<feature type="domain" description="Homeobox" evidence="7">
    <location>
        <begin position="27"/>
        <end position="87"/>
    </location>
</feature>
<dbReference type="SMART" id="SM00389">
    <property type="entry name" value="HOX"/>
    <property type="match status" value="1"/>
</dbReference>
<dbReference type="CDD" id="cd00086">
    <property type="entry name" value="homeodomain"/>
    <property type="match status" value="1"/>
</dbReference>
<dbReference type="SUPFAM" id="SSF46689">
    <property type="entry name" value="Homeodomain-like"/>
    <property type="match status" value="1"/>
</dbReference>
<evidence type="ECO:0000313" key="8">
    <source>
        <dbReference type="EMBL" id="EOB13263.1"/>
    </source>
</evidence>
<dbReference type="PROSITE" id="PS50071">
    <property type="entry name" value="HOMEOBOX_2"/>
    <property type="match status" value="1"/>
</dbReference>
<name>R0MKD7_NOSB1</name>
<evidence type="ECO:0000256" key="3">
    <source>
        <dbReference type="ARBA" id="ARBA00023155"/>
    </source>
</evidence>
<dbReference type="InterPro" id="IPR009057">
    <property type="entry name" value="Homeodomain-like_sf"/>
</dbReference>
<dbReference type="AlphaFoldDB" id="R0MKD7"/>
<dbReference type="OrthoDB" id="6159439at2759"/>
<dbReference type="Proteomes" id="UP000016927">
    <property type="component" value="Unassembled WGS sequence"/>
</dbReference>
<protein>
    <submittedName>
        <fullName evidence="8">Homeobox protein HD-11</fullName>
    </submittedName>
</protein>